<feature type="region of interest" description="Disordered" evidence="1">
    <location>
        <begin position="1"/>
        <end position="70"/>
    </location>
</feature>
<dbReference type="HOGENOM" id="CLU_1349795_0_0_1"/>
<organism evidence="2">
    <name type="scientific">Microbotryum lychnidis-dioicae (strain p1A1 Lamole / MvSl-1064)</name>
    <name type="common">Anther smut fungus</name>
    <dbReference type="NCBI Taxonomy" id="683840"/>
    <lineage>
        <taxon>Eukaryota</taxon>
        <taxon>Fungi</taxon>
        <taxon>Dikarya</taxon>
        <taxon>Basidiomycota</taxon>
        <taxon>Pucciniomycotina</taxon>
        <taxon>Microbotryomycetes</taxon>
        <taxon>Microbotryales</taxon>
        <taxon>Microbotryaceae</taxon>
        <taxon>Microbotryum</taxon>
    </lineage>
</organism>
<feature type="region of interest" description="Disordered" evidence="1">
    <location>
        <begin position="180"/>
        <end position="203"/>
    </location>
</feature>
<dbReference type="EMBL" id="AEIJ01000577">
    <property type="status" value="NOT_ANNOTATED_CDS"/>
    <property type="molecule type" value="Genomic_DNA"/>
</dbReference>
<reference evidence="4" key="1">
    <citation type="submission" date="2010-11" db="EMBL/GenBank/DDBJ databases">
        <title>The genome sequence of Microbotryum violaceum strain p1A1 Lamole.</title>
        <authorList>
            <person name="Cuomo C."/>
            <person name="Perlin M."/>
            <person name="Young S.K."/>
            <person name="Zeng Q."/>
            <person name="Gargeya S."/>
            <person name="Alvarado L."/>
            <person name="Berlin A."/>
            <person name="Chapman S.B."/>
            <person name="Chen Z."/>
            <person name="Freedman E."/>
            <person name="Gellesch M."/>
            <person name="Goldberg J."/>
            <person name="Griggs A."/>
            <person name="Gujja S."/>
            <person name="Heilman E."/>
            <person name="Heiman D."/>
            <person name="Howarth C."/>
            <person name="Mehta T."/>
            <person name="Neiman D."/>
            <person name="Pearson M."/>
            <person name="Roberts A."/>
            <person name="Saif S."/>
            <person name="Shea T."/>
            <person name="Shenoy N."/>
            <person name="Sisk P."/>
            <person name="Stolte C."/>
            <person name="Sykes S."/>
            <person name="White J."/>
            <person name="Yandava C."/>
            <person name="Haas B."/>
            <person name="Nusbaum C."/>
            <person name="Birren B."/>
        </authorList>
    </citation>
    <scope>NUCLEOTIDE SEQUENCE [LARGE SCALE GENOMIC DNA]</scope>
    <source>
        <strain evidence="4">p1A1 Lamole</strain>
    </source>
</reference>
<proteinExistence type="predicted"/>
<accession>U5HEE5</accession>
<evidence type="ECO:0000313" key="4">
    <source>
        <dbReference type="Proteomes" id="UP000017200"/>
    </source>
</evidence>
<evidence type="ECO:0000313" key="3">
    <source>
        <dbReference type="EnsemblFungi" id="MVLG_05489T0"/>
    </source>
</evidence>
<keyword evidence="4" id="KW-1185">Reference proteome</keyword>
<reference evidence="3" key="4">
    <citation type="submission" date="2015-06" db="UniProtKB">
        <authorList>
            <consortium name="EnsemblFungi"/>
        </authorList>
    </citation>
    <scope>IDENTIFICATION</scope>
</reference>
<dbReference type="EnsemblFungi" id="MVLG_05489T0">
    <property type="protein sequence ID" value="MVLG_05489T0"/>
    <property type="gene ID" value="MVLG_05489"/>
</dbReference>
<feature type="region of interest" description="Disordered" evidence="1">
    <location>
        <begin position="122"/>
        <end position="161"/>
    </location>
</feature>
<evidence type="ECO:0000256" key="1">
    <source>
        <dbReference type="SAM" id="MobiDB-lite"/>
    </source>
</evidence>
<dbReference type="STRING" id="683840.U5HEE5"/>
<evidence type="ECO:0000313" key="2">
    <source>
        <dbReference type="EMBL" id="KDE04050.1"/>
    </source>
</evidence>
<reference evidence="2 4" key="3">
    <citation type="journal article" date="2015" name="BMC Genomics">
        <title>Sex and parasites: genomic and transcriptomic analysis of Microbotryum lychnidis-dioicae, the biotrophic and plant-castrating anther smut fungus.</title>
        <authorList>
            <person name="Perlin M.H."/>
            <person name="Amselem J."/>
            <person name="Fontanillas E."/>
            <person name="Toh S.S."/>
            <person name="Chen Z."/>
            <person name="Goldberg J."/>
            <person name="Duplessis S."/>
            <person name="Henrissat B."/>
            <person name="Young S."/>
            <person name="Zeng Q."/>
            <person name="Aguileta G."/>
            <person name="Petit E."/>
            <person name="Badouin H."/>
            <person name="Andrews J."/>
            <person name="Razeeq D."/>
            <person name="Gabaldon T."/>
            <person name="Quesneville H."/>
            <person name="Giraud T."/>
            <person name="Hood M.E."/>
            <person name="Schultz D.J."/>
            <person name="Cuomo C.A."/>
        </authorList>
    </citation>
    <scope>NUCLEOTIDE SEQUENCE [LARGE SCALE GENOMIC DNA]</scope>
    <source>
        <strain evidence="4">p1A1 Lamole</strain>
        <strain evidence="2">P1A1 Lamole</strain>
    </source>
</reference>
<dbReference type="EMBL" id="GL541717">
    <property type="protein sequence ID" value="KDE04050.1"/>
    <property type="molecule type" value="Genomic_DNA"/>
</dbReference>
<dbReference type="InParanoid" id="U5HEE5"/>
<feature type="compositionally biased region" description="Polar residues" evidence="1">
    <location>
        <begin position="129"/>
        <end position="138"/>
    </location>
</feature>
<protein>
    <submittedName>
        <fullName evidence="2 3">Uncharacterized protein</fullName>
    </submittedName>
</protein>
<dbReference type="Proteomes" id="UP000017200">
    <property type="component" value="Unassembled WGS sequence"/>
</dbReference>
<gene>
    <name evidence="2" type="ORF">MVLG_05489</name>
</gene>
<sequence length="203" mass="21358">MTPGGVDFFTGPPATMRLAESEATRPSAGLVPPSPFEMKSPPSLPSSATEPATSPIDVSRTPNDRGVGEGEDWIAAAATTMHVRELQATRNLTDTVIERRSISERLLLEVQRLSEAEEAVRRDERRLASLTSPNTNQAGLAIDTDSDPGPATGDDSRSLNPAAALLTTATISEAGVDRYNVGSSVAPRPSPPSLVGRSPYALP</sequence>
<reference evidence="2" key="2">
    <citation type="submission" date="2010-11" db="EMBL/GenBank/DDBJ databases">
        <authorList>
            <consortium name="The Broad Institute Genome Sequencing Platform"/>
            <person name="Earl A."/>
            <person name="Ward D."/>
            <person name="Feldgarden M."/>
            <person name="Gevers D."/>
            <person name="Butler R."/>
            <person name="Young S.K."/>
            <person name="Zeng Q."/>
            <person name="Gargeya S."/>
            <person name="Fitzgerald M."/>
            <person name="Haas B."/>
            <person name="Abouelleil A."/>
            <person name="Alvarado L."/>
            <person name="Arachchi H.M."/>
            <person name="Berlin A."/>
            <person name="Brown A."/>
            <person name="Chapman S.B."/>
            <person name="Chen Z."/>
            <person name="Dunbar C."/>
            <person name="Freedman E."/>
            <person name="Gearin G."/>
            <person name="Gellesch M."/>
            <person name="Goldberg J."/>
            <person name="Griggs A."/>
            <person name="Gujja S."/>
            <person name="Heilman E."/>
            <person name="Heiman D."/>
            <person name="Howarth C."/>
            <person name="Larson L."/>
            <person name="Lui A."/>
            <person name="MacDonald P.J.P."/>
            <person name="Mehta T."/>
            <person name="Montmayeur A."/>
            <person name="Murphy C."/>
            <person name="Neiman D."/>
            <person name="Pearson M."/>
            <person name="Priest M."/>
            <person name="Roberts A."/>
            <person name="Saif S."/>
            <person name="Shea T."/>
            <person name="Shenoy N."/>
            <person name="Sisk P."/>
            <person name="Stolte C."/>
            <person name="Sykes S."/>
            <person name="White J."/>
            <person name="Yandava C."/>
            <person name="Wortman J."/>
            <person name="Nusbaum C."/>
            <person name="Birren B."/>
        </authorList>
    </citation>
    <scope>NUCLEOTIDE SEQUENCE</scope>
    <source>
        <strain evidence="2">P1A1 Lamole</strain>
    </source>
</reference>
<dbReference type="AlphaFoldDB" id="U5HEE5"/>
<name>U5HEE5_USTV1</name>